<evidence type="ECO:0000256" key="1">
    <source>
        <dbReference type="SAM" id="Coils"/>
    </source>
</evidence>
<feature type="compositionally biased region" description="Polar residues" evidence="2">
    <location>
        <begin position="191"/>
        <end position="200"/>
    </location>
</feature>
<feature type="region of interest" description="Disordered" evidence="2">
    <location>
        <begin position="256"/>
        <end position="279"/>
    </location>
</feature>
<evidence type="ECO:0000313" key="3">
    <source>
        <dbReference type="EMBL" id="GEV38125.1"/>
    </source>
</evidence>
<sequence length="394" mass="44173">MADTTSYSSSDSKYEAFKKSHLQIIAYQVGLESVKARIVVRQKNEAIYEEDIALLNIEVQLRDTALVTLRQKLEKAEQERDDLKLKLEKFETSFNNLAKLLESQLDANNKTGLGYGNHMNGCEANDSKRVSDGEDSSVNDRFKKSNGSHAVPPPYTGNYMPPRADLSFAGLDDSVYKCKVTESISHESKFETNVTNSCTHSLEKPKTDRPSALIIEEWESDSDNDSTSSPISDQPKHTSIKINFVKPVECVECGENEKQAEKPTSFTQNPKGTGQRETRPVWDNTARVNHQNKLTHPHPKRNFVPATILTKSGQVPFNAAKQSSHKAAASVSAARCVNTAAPRPNVNSTQPKTTQDLVIIKLIQRVKRLERELKTRTPPTKIQKVVQRWQIKKN</sequence>
<protein>
    <submittedName>
        <fullName evidence="3">Uncharacterized protein</fullName>
    </submittedName>
</protein>
<feature type="compositionally biased region" description="Polar residues" evidence="2">
    <location>
        <begin position="262"/>
        <end position="272"/>
    </location>
</feature>
<name>A0A699GS19_TANCI</name>
<comment type="caution">
    <text evidence="3">The sequence shown here is derived from an EMBL/GenBank/DDBJ whole genome shotgun (WGS) entry which is preliminary data.</text>
</comment>
<organism evidence="3">
    <name type="scientific">Tanacetum cinerariifolium</name>
    <name type="common">Dalmatian daisy</name>
    <name type="synonym">Chrysanthemum cinerariifolium</name>
    <dbReference type="NCBI Taxonomy" id="118510"/>
    <lineage>
        <taxon>Eukaryota</taxon>
        <taxon>Viridiplantae</taxon>
        <taxon>Streptophyta</taxon>
        <taxon>Embryophyta</taxon>
        <taxon>Tracheophyta</taxon>
        <taxon>Spermatophyta</taxon>
        <taxon>Magnoliopsida</taxon>
        <taxon>eudicotyledons</taxon>
        <taxon>Gunneridae</taxon>
        <taxon>Pentapetalae</taxon>
        <taxon>asterids</taxon>
        <taxon>campanulids</taxon>
        <taxon>Asterales</taxon>
        <taxon>Asteraceae</taxon>
        <taxon>Asteroideae</taxon>
        <taxon>Anthemideae</taxon>
        <taxon>Anthemidinae</taxon>
        <taxon>Tanacetum</taxon>
    </lineage>
</organism>
<feature type="compositionally biased region" description="Basic and acidic residues" evidence="2">
    <location>
        <begin position="125"/>
        <end position="143"/>
    </location>
</feature>
<keyword evidence="1" id="KW-0175">Coiled coil</keyword>
<evidence type="ECO:0000256" key="2">
    <source>
        <dbReference type="SAM" id="MobiDB-lite"/>
    </source>
</evidence>
<feature type="coiled-coil region" evidence="1">
    <location>
        <begin position="66"/>
        <end position="93"/>
    </location>
</feature>
<gene>
    <name evidence="3" type="ORF">Tci_110102</name>
</gene>
<feature type="region of interest" description="Disordered" evidence="2">
    <location>
        <begin position="189"/>
        <end position="239"/>
    </location>
</feature>
<accession>A0A699GS19</accession>
<proteinExistence type="predicted"/>
<reference evidence="3" key="1">
    <citation type="journal article" date="2019" name="Sci. Rep.">
        <title>Draft genome of Tanacetum cinerariifolium, the natural source of mosquito coil.</title>
        <authorList>
            <person name="Yamashiro T."/>
            <person name="Shiraishi A."/>
            <person name="Satake H."/>
            <person name="Nakayama K."/>
        </authorList>
    </citation>
    <scope>NUCLEOTIDE SEQUENCE</scope>
</reference>
<dbReference type="EMBL" id="BKCJ010021916">
    <property type="protein sequence ID" value="GEV38125.1"/>
    <property type="molecule type" value="Genomic_DNA"/>
</dbReference>
<feature type="region of interest" description="Disordered" evidence="2">
    <location>
        <begin position="124"/>
        <end position="159"/>
    </location>
</feature>
<dbReference type="AlphaFoldDB" id="A0A699GS19"/>